<keyword evidence="2" id="KW-1185">Reference proteome</keyword>
<dbReference type="AlphaFoldDB" id="A0A1Y2IZI4"/>
<dbReference type="EMBL" id="KZ084090">
    <property type="protein sequence ID" value="OSD06560.1"/>
    <property type="molecule type" value="Genomic_DNA"/>
</dbReference>
<evidence type="ECO:0008006" key="3">
    <source>
        <dbReference type="Google" id="ProtNLM"/>
    </source>
</evidence>
<accession>A0A1Y2IZI4</accession>
<proteinExistence type="predicted"/>
<dbReference type="Proteomes" id="UP000193067">
    <property type="component" value="Unassembled WGS sequence"/>
</dbReference>
<evidence type="ECO:0000313" key="2">
    <source>
        <dbReference type="Proteomes" id="UP000193067"/>
    </source>
</evidence>
<reference evidence="1 2" key="1">
    <citation type="journal article" date="2015" name="Biotechnol. Biofuels">
        <title>Enhanced degradation of softwood versus hardwood by the white-rot fungus Pycnoporus coccineus.</title>
        <authorList>
            <person name="Couturier M."/>
            <person name="Navarro D."/>
            <person name="Chevret D."/>
            <person name="Henrissat B."/>
            <person name="Piumi F."/>
            <person name="Ruiz-Duenas F.J."/>
            <person name="Martinez A.T."/>
            <person name="Grigoriev I.V."/>
            <person name="Riley R."/>
            <person name="Lipzen A."/>
            <person name="Berrin J.G."/>
            <person name="Master E.R."/>
            <person name="Rosso M.N."/>
        </authorList>
    </citation>
    <scope>NUCLEOTIDE SEQUENCE [LARGE SCALE GENOMIC DNA]</scope>
    <source>
        <strain evidence="1 2">BRFM310</strain>
    </source>
</reference>
<evidence type="ECO:0000313" key="1">
    <source>
        <dbReference type="EMBL" id="OSD06560.1"/>
    </source>
</evidence>
<dbReference type="Gene3D" id="3.80.10.10">
    <property type="entry name" value="Ribonuclease Inhibitor"/>
    <property type="match status" value="1"/>
</dbReference>
<sequence>MHLLDLNDDILLYIATQSLLSRTVLSIMSRTCSKLHDLLSPALLREPVALDRSNLASFALFVHAGCLRNPAFSAPLRCINFDFWQVPDALDSPTLEDSVPLLSGLLECTQHLTELSIQGIVLALTPEDLRKVLASLPTLQSVKLYGLTRDYHDVLTNVCPGLKTIVLAFMEDDSPHTSLPVDPRPFLQTHGPSITKLVLSGVTLDASGTRCPGIVDLQIVDYSVRNADSGLTGPLVHLFPNVEHAHLLFLQRASNATTFSFRQSLDLHTALKDLRTAAARWQTTHGSWPNGLRFLEVESLVGLYCLGLRCDAARVKIWIPSDPFRIAHTALADVRPRCLQFSVSRLLEMEDVLRLLDAVSQTRSLDHLIIDISPGLLHELSFHSLLSQVGDALRDSHVSHILVHVSNGDDEGEPLLDEPPELLLSPHGDMRTEEPLLGLLANGNRRFHRLFLEVKGHSLRAWECGITDGQGVQELDEADARRILVREDMLL</sequence>
<dbReference type="InterPro" id="IPR032675">
    <property type="entry name" value="LRR_dom_sf"/>
</dbReference>
<gene>
    <name evidence="1" type="ORF">PYCCODRAFT_946596</name>
</gene>
<protein>
    <recommendedName>
        <fullName evidence="3">F-box domain-containing protein</fullName>
    </recommendedName>
</protein>
<name>A0A1Y2IZI4_TRAC3</name>
<organism evidence="1 2">
    <name type="scientific">Trametes coccinea (strain BRFM310)</name>
    <name type="common">Pycnoporus coccineus</name>
    <dbReference type="NCBI Taxonomy" id="1353009"/>
    <lineage>
        <taxon>Eukaryota</taxon>
        <taxon>Fungi</taxon>
        <taxon>Dikarya</taxon>
        <taxon>Basidiomycota</taxon>
        <taxon>Agaricomycotina</taxon>
        <taxon>Agaricomycetes</taxon>
        <taxon>Polyporales</taxon>
        <taxon>Polyporaceae</taxon>
        <taxon>Trametes</taxon>
    </lineage>
</organism>
<dbReference type="OrthoDB" id="2745919at2759"/>